<name>A0A0L8GQQ3_OCTBM</name>
<evidence type="ECO:0000256" key="4">
    <source>
        <dbReference type="ARBA" id="ARBA00006679"/>
    </source>
</evidence>
<keyword evidence="8 13" id="KW-0472">Membrane</keyword>
<sequence length="159" mass="17765">MGSVVLTVLSVTIGIFFIFIGTLKLNSSISTEIYREMRKTFIRRAKVFPLVKQTGWKPNPHFYRKVIGTVEVISGVTLLAIPGSLKQVANVSLLLIMLSDIYTHYALDEGLERMSPAIVFALLLSCRLIIHLQLRAREGAATNSTVRRPSTSQFTKKVE</sequence>
<comment type="similarity">
    <text evidence="4">Belongs to the DoxX family.</text>
</comment>
<evidence type="ECO:0000256" key="13">
    <source>
        <dbReference type="SAM" id="Phobius"/>
    </source>
</evidence>
<evidence type="ECO:0000256" key="5">
    <source>
        <dbReference type="ARBA" id="ARBA00022692"/>
    </source>
</evidence>
<evidence type="ECO:0000256" key="1">
    <source>
        <dbReference type="ARBA" id="ARBA00004477"/>
    </source>
</evidence>
<dbReference type="InterPro" id="IPR040399">
    <property type="entry name" value="TMEM35A/B"/>
</dbReference>
<reference evidence="14" key="1">
    <citation type="submission" date="2015-07" db="EMBL/GenBank/DDBJ databases">
        <title>MeaNS - Measles Nucleotide Surveillance Program.</title>
        <authorList>
            <person name="Tran T."/>
            <person name="Druce J."/>
        </authorList>
    </citation>
    <scope>NUCLEOTIDE SEQUENCE</scope>
    <source>
        <strain evidence="14">UCB-OBI-ISO-001</strain>
        <tissue evidence="14">Gonad</tissue>
    </source>
</reference>
<evidence type="ECO:0000256" key="2">
    <source>
        <dbReference type="ARBA" id="ARBA00004541"/>
    </source>
</evidence>
<accession>A0A0L8GQQ3</accession>
<feature type="transmembrane region" description="Helical" evidence="13">
    <location>
        <begin position="6"/>
        <end position="25"/>
    </location>
</feature>
<dbReference type="EMBL" id="KQ420828">
    <property type="protein sequence ID" value="KOF79144.1"/>
    <property type="molecule type" value="Genomic_DNA"/>
</dbReference>
<protein>
    <recommendedName>
        <fullName evidence="12">Novel acetylcholine receptor chaperone</fullName>
    </recommendedName>
</protein>
<keyword evidence="6" id="KW-0256">Endoplasmic reticulum</keyword>
<keyword evidence="5 13" id="KW-0812">Transmembrane</keyword>
<dbReference type="KEGG" id="obi:106875404"/>
<keyword evidence="7 13" id="KW-1133">Transmembrane helix</keyword>
<keyword evidence="9" id="KW-0576">Peroxisome</keyword>
<comment type="subcellular location">
    <subcellularLocation>
        <location evidence="2">Cytoplasmic vesicle</location>
    </subcellularLocation>
    <subcellularLocation>
        <location evidence="1">Endoplasmic reticulum membrane</location>
        <topology evidence="1">Multi-pass membrane protein</topology>
    </subcellularLocation>
    <subcellularLocation>
        <location evidence="3">Peroxisome membrane</location>
        <topology evidence="3">Multi-pass membrane protein</topology>
    </subcellularLocation>
</comment>
<evidence type="ECO:0000256" key="10">
    <source>
        <dbReference type="ARBA" id="ARBA00023186"/>
    </source>
</evidence>
<dbReference type="GO" id="GO:0031410">
    <property type="term" value="C:cytoplasmic vesicle"/>
    <property type="evidence" value="ECO:0007669"/>
    <property type="project" value="UniProtKB-SubCell"/>
</dbReference>
<dbReference type="GO" id="GO:2000010">
    <property type="term" value="P:positive regulation of protein localization to cell surface"/>
    <property type="evidence" value="ECO:0007669"/>
    <property type="project" value="TreeGrafter"/>
</dbReference>
<dbReference type="GO" id="GO:0005789">
    <property type="term" value="C:endoplasmic reticulum membrane"/>
    <property type="evidence" value="ECO:0007669"/>
    <property type="project" value="UniProtKB-SubCell"/>
</dbReference>
<evidence type="ECO:0000256" key="3">
    <source>
        <dbReference type="ARBA" id="ARBA00004585"/>
    </source>
</evidence>
<keyword evidence="11" id="KW-0968">Cytoplasmic vesicle</keyword>
<dbReference type="PANTHER" id="PTHR13163:SF0">
    <property type="entry name" value="NOVEL ACETYLCHOLINE RECEPTOR CHAPERONE"/>
    <property type="match status" value="1"/>
</dbReference>
<proteinExistence type="inferred from homology"/>
<dbReference type="PANTHER" id="PTHR13163">
    <property type="entry name" value="SPINAL CORD EXPRESSION PROTEIN 4"/>
    <property type="match status" value="1"/>
</dbReference>
<organism evidence="14">
    <name type="scientific">Octopus bimaculoides</name>
    <name type="common">California two-spotted octopus</name>
    <dbReference type="NCBI Taxonomy" id="37653"/>
    <lineage>
        <taxon>Eukaryota</taxon>
        <taxon>Metazoa</taxon>
        <taxon>Spiralia</taxon>
        <taxon>Lophotrochozoa</taxon>
        <taxon>Mollusca</taxon>
        <taxon>Cephalopoda</taxon>
        <taxon>Coleoidea</taxon>
        <taxon>Octopodiformes</taxon>
        <taxon>Octopoda</taxon>
        <taxon>Incirrata</taxon>
        <taxon>Octopodidae</taxon>
        <taxon>Octopus</taxon>
    </lineage>
</organism>
<evidence type="ECO:0000256" key="11">
    <source>
        <dbReference type="ARBA" id="ARBA00023329"/>
    </source>
</evidence>
<evidence type="ECO:0000256" key="6">
    <source>
        <dbReference type="ARBA" id="ARBA00022824"/>
    </source>
</evidence>
<evidence type="ECO:0000256" key="12">
    <source>
        <dbReference type="ARBA" id="ARBA00024424"/>
    </source>
</evidence>
<gene>
    <name evidence="14" type="ORF">OCBIM_22029829mg</name>
</gene>
<keyword evidence="10" id="KW-0143">Chaperone</keyword>
<dbReference type="GO" id="GO:0051131">
    <property type="term" value="P:chaperone-mediated protein complex assembly"/>
    <property type="evidence" value="ECO:0007669"/>
    <property type="project" value="TreeGrafter"/>
</dbReference>
<evidence type="ECO:0000313" key="14">
    <source>
        <dbReference type="EMBL" id="KOF79144.1"/>
    </source>
</evidence>
<dbReference type="OMA" id="INKEMHR"/>
<evidence type="ECO:0000256" key="7">
    <source>
        <dbReference type="ARBA" id="ARBA00022989"/>
    </source>
</evidence>
<evidence type="ECO:0000256" key="9">
    <source>
        <dbReference type="ARBA" id="ARBA00023140"/>
    </source>
</evidence>
<dbReference type="OrthoDB" id="432685at2759"/>
<evidence type="ECO:0000256" key="8">
    <source>
        <dbReference type="ARBA" id="ARBA00023136"/>
    </source>
</evidence>
<dbReference type="AlphaFoldDB" id="A0A0L8GQQ3"/>
<dbReference type="GO" id="GO:0005778">
    <property type="term" value="C:peroxisomal membrane"/>
    <property type="evidence" value="ECO:0007669"/>
    <property type="project" value="UniProtKB-SubCell"/>
</dbReference>